<keyword evidence="2" id="KW-0012">Acyltransferase</keyword>
<dbReference type="InterPro" id="IPR000182">
    <property type="entry name" value="GNAT_dom"/>
</dbReference>
<feature type="domain" description="N-acetyltransferase" evidence="1">
    <location>
        <begin position="10"/>
        <end position="156"/>
    </location>
</feature>
<protein>
    <submittedName>
        <fullName evidence="2">L-amino acid N-acyltransferase YncA</fullName>
    </submittedName>
</protein>
<dbReference type="EMBL" id="LT629772">
    <property type="protein sequence ID" value="SDT41510.1"/>
    <property type="molecule type" value="Genomic_DNA"/>
</dbReference>
<dbReference type="Pfam" id="PF00583">
    <property type="entry name" value="Acetyltransf_1"/>
    <property type="match status" value="1"/>
</dbReference>
<organism evidence="2 3">
    <name type="scientific">Microlunatus soli</name>
    <dbReference type="NCBI Taxonomy" id="630515"/>
    <lineage>
        <taxon>Bacteria</taxon>
        <taxon>Bacillati</taxon>
        <taxon>Actinomycetota</taxon>
        <taxon>Actinomycetes</taxon>
        <taxon>Propionibacteriales</taxon>
        <taxon>Propionibacteriaceae</taxon>
        <taxon>Microlunatus</taxon>
    </lineage>
</organism>
<evidence type="ECO:0000313" key="3">
    <source>
        <dbReference type="Proteomes" id="UP000199103"/>
    </source>
</evidence>
<evidence type="ECO:0000313" key="2">
    <source>
        <dbReference type="EMBL" id="SDT41510.1"/>
    </source>
</evidence>
<dbReference type="Gene3D" id="3.40.630.30">
    <property type="match status" value="1"/>
</dbReference>
<dbReference type="Proteomes" id="UP000199103">
    <property type="component" value="Chromosome I"/>
</dbReference>
<sequence>MSATPTSMGLAVRPARPEDYDSIIAVVDEWWGRAASRDLTRLFLDHFHDTSLVASTPDQGLAGFVIGFFSPAQPECAYIHFTGVHPDLRRTGLARSLYETFFENARAAGCTRAKAITSPVNSRSIAFHTAMGFTASEPVADYDGPSLDRVVFQLAL</sequence>
<gene>
    <name evidence="2" type="ORF">SAMN04489812_5699</name>
</gene>
<proteinExistence type="predicted"/>
<dbReference type="InterPro" id="IPR016181">
    <property type="entry name" value="Acyl_CoA_acyltransferase"/>
</dbReference>
<keyword evidence="2" id="KW-0808">Transferase</keyword>
<dbReference type="SUPFAM" id="SSF55729">
    <property type="entry name" value="Acyl-CoA N-acyltransferases (Nat)"/>
    <property type="match status" value="1"/>
</dbReference>
<dbReference type="PIRSF" id="PIRSF037663">
    <property type="entry name" value="Acetyltransf_GNAT_prd"/>
    <property type="match status" value="1"/>
</dbReference>
<evidence type="ECO:0000259" key="1">
    <source>
        <dbReference type="PROSITE" id="PS51186"/>
    </source>
</evidence>
<dbReference type="CDD" id="cd04301">
    <property type="entry name" value="NAT_SF"/>
    <property type="match status" value="1"/>
</dbReference>
<accession>A0A1H2A6C8</accession>
<dbReference type="STRING" id="630515.SAMN04489812_5699"/>
<dbReference type="AlphaFoldDB" id="A0A1H2A6C8"/>
<dbReference type="InterPro" id="IPR017255">
    <property type="entry name" value="AcTrfase_GNAT_prd"/>
</dbReference>
<reference evidence="2 3" key="1">
    <citation type="submission" date="2016-10" db="EMBL/GenBank/DDBJ databases">
        <authorList>
            <person name="de Groot N.N."/>
        </authorList>
    </citation>
    <scope>NUCLEOTIDE SEQUENCE [LARGE SCALE GENOMIC DNA]</scope>
    <source>
        <strain evidence="2 3">DSM 21800</strain>
    </source>
</reference>
<dbReference type="RefSeq" id="WP_231920078.1">
    <property type="nucleotide sequence ID" value="NZ_LT629772.1"/>
</dbReference>
<dbReference type="PANTHER" id="PTHR43072">
    <property type="entry name" value="N-ACETYLTRANSFERASE"/>
    <property type="match status" value="1"/>
</dbReference>
<keyword evidence="3" id="KW-1185">Reference proteome</keyword>
<name>A0A1H2A6C8_9ACTN</name>
<dbReference type="PANTHER" id="PTHR43072:SF36">
    <property type="entry name" value="RIBOSOMAL-PROTEIN-ALANINE ACETYLTRANSFERASE"/>
    <property type="match status" value="1"/>
</dbReference>
<dbReference type="PROSITE" id="PS51186">
    <property type="entry name" value="GNAT"/>
    <property type="match status" value="1"/>
</dbReference>
<dbReference type="GO" id="GO:0016747">
    <property type="term" value="F:acyltransferase activity, transferring groups other than amino-acyl groups"/>
    <property type="evidence" value="ECO:0007669"/>
    <property type="project" value="InterPro"/>
</dbReference>